<feature type="region of interest" description="Disordered" evidence="1">
    <location>
        <begin position="1"/>
        <end position="130"/>
    </location>
</feature>
<organism evidence="2 3">
    <name type="scientific">Portunus trituberculatus</name>
    <name type="common">Swimming crab</name>
    <name type="synonym">Neptunus trituberculatus</name>
    <dbReference type="NCBI Taxonomy" id="210409"/>
    <lineage>
        <taxon>Eukaryota</taxon>
        <taxon>Metazoa</taxon>
        <taxon>Ecdysozoa</taxon>
        <taxon>Arthropoda</taxon>
        <taxon>Crustacea</taxon>
        <taxon>Multicrustacea</taxon>
        <taxon>Malacostraca</taxon>
        <taxon>Eumalacostraca</taxon>
        <taxon>Eucarida</taxon>
        <taxon>Decapoda</taxon>
        <taxon>Pleocyemata</taxon>
        <taxon>Brachyura</taxon>
        <taxon>Eubrachyura</taxon>
        <taxon>Portunoidea</taxon>
        <taxon>Portunidae</taxon>
        <taxon>Portuninae</taxon>
        <taxon>Portunus</taxon>
    </lineage>
</organism>
<evidence type="ECO:0000313" key="2">
    <source>
        <dbReference type="EMBL" id="MPC81979.1"/>
    </source>
</evidence>
<name>A0A5B7IJ73_PORTR</name>
<protein>
    <submittedName>
        <fullName evidence="2">Uncharacterized protein</fullName>
    </submittedName>
</protein>
<dbReference type="EMBL" id="VSRR010058572">
    <property type="protein sequence ID" value="MPC81979.1"/>
    <property type="molecule type" value="Genomic_DNA"/>
</dbReference>
<accession>A0A5B7IJ73</accession>
<dbReference type="AlphaFoldDB" id="A0A5B7IJ73"/>
<keyword evidence="3" id="KW-1185">Reference proteome</keyword>
<evidence type="ECO:0000313" key="3">
    <source>
        <dbReference type="Proteomes" id="UP000324222"/>
    </source>
</evidence>
<feature type="compositionally biased region" description="Basic and acidic residues" evidence="1">
    <location>
        <begin position="32"/>
        <end position="70"/>
    </location>
</feature>
<reference evidence="2 3" key="1">
    <citation type="submission" date="2019-05" db="EMBL/GenBank/DDBJ databases">
        <title>Another draft genome of Portunus trituberculatus and its Hox gene families provides insights of decapod evolution.</title>
        <authorList>
            <person name="Jeong J.-H."/>
            <person name="Song I."/>
            <person name="Kim S."/>
            <person name="Choi T."/>
            <person name="Kim D."/>
            <person name="Ryu S."/>
            <person name="Kim W."/>
        </authorList>
    </citation>
    <scope>NUCLEOTIDE SEQUENCE [LARGE SCALE GENOMIC DNA]</scope>
    <source>
        <tissue evidence="2">Muscle</tissue>
    </source>
</reference>
<evidence type="ECO:0000256" key="1">
    <source>
        <dbReference type="SAM" id="MobiDB-lite"/>
    </source>
</evidence>
<gene>
    <name evidence="2" type="ORF">E2C01_076621</name>
</gene>
<comment type="caution">
    <text evidence="2">The sequence shown here is derived from an EMBL/GenBank/DDBJ whole genome shotgun (WGS) entry which is preliminary data.</text>
</comment>
<dbReference type="Proteomes" id="UP000324222">
    <property type="component" value="Unassembled WGS sequence"/>
</dbReference>
<sequence>MHLRDSKGESSGIHGGWAARGQDRRGRRGRRRQEGDKIEPRKGQEHEEAVEDIGKERAATEGQHKGHGIDKGPFGGWEGALIKGSRLRRHGPWGTRAGNKGEGDSGVWKGTGDKGTQQQGTRRAGTTQVT</sequence>
<proteinExistence type="predicted"/>
<feature type="compositionally biased region" description="Low complexity" evidence="1">
    <location>
        <begin position="114"/>
        <end position="130"/>
    </location>
</feature>